<sequence>MLRLIRSPAFQRQLLACSISTSRTLLMALQTVKPPLSSLNSAAAMAKLDMEGTLEEVASTHFSESSAFPEFSPMEDTLLSKAVPHIKYDTTMASLNGAAKRAQFNLEGSLEDVASNHFSESSAFPEFSPMEDTLLSETVPRMKPKSSTLASLNGAAAKADWGLEGTLEEVASSRFSESSAFPEFSPMEDTILSEAVPRIKHGTLDSLNGAAKAAQLINEGTLEDVAVSRFSESSAFPEFSPVEDTLLSEVVPRIKHDTTITSLNGAAKNAQLDFDGTLEEVASSRFSESSAFPEFSPMEDTLLGQAVPRIKSKIPVVDAHSIAQEELNEEMQQHFCASSDFPEYSAVEEGAMLHKE</sequence>
<accession>A0AAD9LQY8</accession>
<evidence type="ECO:0000313" key="1">
    <source>
        <dbReference type="EMBL" id="KAK1944092.1"/>
    </source>
</evidence>
<dbReference type="AlphaFoldDB" id="A0AAD9LQY8"/>
<dbReference type="EMBL" id="JASMQC010000006">
    <property type="protein sequence ID" value="KAK1944092.1"/>
    <property type="molecule type" value="Genomic_DNA"/>
</dbReference>
<reference evidence="1" key="1">
    <citation type="submission" date="2023-08" db="EMBL/GenBank/DDBJ databases">
        <title>Reference Genome Resource for the Citrus Pathogen Phytophthora citrophthora.</title>
        <authorList>
            <person name="Moller H."/>
            <person name="Coetzee B."/>
            <person name="Rose L.J."/>
            <person name="Van Niekerk J.M."/>
        </authorList>
    </citation>
    <scope>NUCLEOTIDE SEQUENCE</scope>
    <source>
        <strain evidence="1">STE-U-9442</strain>
    </source>
</reference>
<proteinExistence type="predicted"/>
<dbReference type="Proteomes" id="UP001259832">
    <property type="component" value="Unassembled WGS sequence"/>
</dbReference>
<gene>
    <name evidence="1" type="ORF">P3T76_004004</name>
</gene>
<protein>
    <submittedName>
        <fullName evidence="1">Uncharacterized protein</fullName>
    </submittedName>
</protein>
<evidence type="ECO:0000313" key="2">
    <source>
        <dbReference type="Proteomes" id="UP001259832"/>
    </source>
</evidence>
<organism evidence="1 2">
    <name type="scientific">Phytophthora citrophthora</name>
    <dbReference type="NCBI Taxonomy" id="4793"/>
    <lineage>
        <taxon>Eukaryota</taxon>
        <taxon>Sar</taxon>
        <taxon>Stramenopiles</taxon>
        <taxon>Oomycota</taxon>
        <taxon>Peronosporomycetes</taxon>
        <taxon>Peronosporales</taxon>
        <taxon>Peronosporaceae</taxon>
        <taxon>Phytophthora</taxon>
    </lineage>
</organism>
<keyword evidence="2" id="KW-1185">Reference proteome</keyword>
<name>A0AAD9LQY8_9STRA</name>
<comment type="caution">
    <text evidence="1">The sequence shown here is derived from an EMBL/GenBank/DDBJ whole genome shotgun (WGS) entry which is preliminary data.</text>
</comment>